<dbReference type="HOGENOM" id="CLU_2558089_0_0_1"/>
<accession>A0A0D2DKE6</accession>
<name>A0A0D2DKE6_9EURO</name>
<organism evidence="1 2">
    <name type="scientific">Phialophora macrospora</name>
    <dbReference type="NCBI Taxonomy" id="1851006"/>
    <lineage>
        <taxon>Eukaryota</taxon>
        <taxon>Fungi</taxon>
        <taxon>Dikarya</taxon>
        <taxon>Ascomycota</taxon>
        <taxon>Pezizomycotina</taxon>
        <taxon>Eurotiomycetes</taxon>
        <taxon>Chaetothyriomycetidae</taxon>
        <taxon>Chaetothyriales</taxon>
        <taxon>Herpotrichiellaceae</taxon>
        <taxon>Phialophora</taxon>
    </lineage>
</organism>
<dbReference type="AlphaFoldDB" id="A0A0D2DKE6"/>
<sequence>MAFIRLEEELVRKYNHLSVFAWTGKATASGFMPVLAASPLGFVGNSVGDRRDDEYIGLLGGRLSTPFSLTNQGVVFPDAKLR</sequence>
<evidence type="ECO:0000313" key="1">
    <source>
        <dbReference type="EMBL" id="KIW62877.1"/>
    </source>
</evidence>
<dbReference type="EMBL" id="KN846962">
    <property type="protein sequence ID" value="KIW62877.1"/>
    <property type="molecule type" value="Genomic_DNA"/>
</dbReference>
<gene>
    <name evidence="1" type="ORF">PV04_09769</name>
</gene>
<dbReference type="Proteomes" id="UP000054266">
    <property type="component" value="Unassembled WGS sequence"/>
</dbReference>
<evidence type="ECO:0000313" key="2">
    <source>
        <dbReference type="Proteomes" id="UP000054266"/>
    </source>
</evidence>
<reference evidence="1 2" key="1">
    <citation type="submission" date="2015-01" db="EMBL/GenBank/DDBJ databases">
        <title>The Genome Sequence of Capronia semiimmersa CBS27337.</title>
        <authorList>
            <consortium name="The Broad Institute Genomics Platform"/>
            <person name="Cuomo C."/>
            <person name="de Hoog S."/>
            <person name="Gorbushina A."/>
            <person name="Stielow B."/>
            <person name="Teixiera M."/>
            <person name="Abouelleil A."/>
            <person name="Chapman S.B."/>
            <person name="Priest M."/>
            <person name="Young S.K."/>
            <person name="Wortman J."/>
            <person name="Nusbaum C."/>
            <person name="Birren B."/>
        </authorList>
    </citation>
    <scope>NUCLEOTIDE SEQUENCE [LARGE SCALE GENOMIC DNA]</scope>
    <source>
        <strain evidence="1 2">CBS 27337</strain>
    </source>
</reference>
<keyword evidence="2" id="KW-1185">Reference proteome</keyword>
<proteinExistence type="predicted"/>
<protein>
    <submittedName>
        <fullName evidence="1">Uncharacterized protein</fullName>
    </submittedName>
</protein>